<dbReference type="EMBL" id="JBEPIJ010000018">
    <property type="protein sequence ID" value="MES0874986.1"/>
    <property type="molecule type" value="Genomic_DNA"/>
</dbReference>
<dbReference type="Pfam" id="PF23357">
    <property type="entry name" value="DUF7088"/>
    <property type="match status" value="1"/>
</dbReference>
<proteinExistence type="predicted"/>
<accession>A0ABV2ACM2</accession>
<dbReference type="RefSeq" id="WP_352890368.1">
    <property type="nucleotide sequence ID" value="NZ_JBEPIJ010000018.1"/>
</dbReference>
<reference evidence="4 5" key="1">
    <citation type="submission" date="2024-06" db="EMBL/GenBank/DDBJ databases">
        <authorList>
            <person name="Li Z."/>
            <person name="Jiang Y."/>
        </authorList>
    </citation>
    <scope>NUCLEOTIDE SEQUENCE [LARGE SCALE GENOMIC DNA]</scope>
    <source>
        <strain evidence="4 5">HSW-8</strain>
    </source>
</reference>
<keyword evidence="1" id="KW-0472">Membrane</keyword>
<protein>
    <submittedName>
        <fullName evidence="4">DUF4350 domain-containing protein</fullName>
    </submittedName>
</protein>
<feature type="transmembrane region" description="Helical" evidence="1">
    <location>
        <begin position="12"/>
        <end position="31"/>
    </location>
</feature>
<organism evidence="4 5">
    <name type="scientific">Sinimarinibacterium thermocellulolyticum</name>
    <dbReference type="NCBI Taxonomy" id="3170016"/>
    <lineage>
        <taxon>Bacteria</taxon>
        <taxon>Pseudomonadati</taxon>
        <taxon>Pseudomonadota</taxon>
        <taxon>Gammaproteobacteria</taxon>
        <taxon>Nevskiales</taxon>
        <taxon>Nevskiaceae</taxon>
        <taxon>Sinimarinibacterium</taxon>
    </lineage>
</organism>
<feature type="domain" description="DUF7088" evidence="3">
    <location>
        <begin position="40"/>
        <end position="107"/>
    </location>
</feature>
<dbReference type="InterPro" id="IPR055396">
    <property type="entry name" value="DUF7088"/>
</dbReference>
<dbReference type="Pfam" id="PF09822">
    <property type="entry name" value="ABC_transp_aux"/>
    <property type="match status" value="1"/>
</dbReference>
<dbReference type="InterPro" id="IPR019196">
    <property type="entry name" value="ABC_transp_unknown"/>
</dbReference>
<keyword evidence="1" id="KW-1133">Transmembrane helix</keyword>
<gene>
    <name evidence="4" type="ORF">ABSH63_13355</name>
</gene>
<feature type="transmembrane region" description="Helical" evidence="1">
    <location>
        <begin position="438"/>
        <end position="465"/>
    </location>
</feature>
<keyword evidence="1" id="KW-0812">Transmembrane</keyword>
<dbReference type="Proteomes" id="UP001465331">
    <property type="component" value="Unassembled WGS sequence"/>
</dbReference>
<dbReference type="SUPFAM" id="SSF52317">
    <property type="entry name" value="Class I glutamine amidotransferase-like"/>
    <property type="match status" value="1"/>
</dbReference>
<evidence type="ECO:0000256" key="1">
    <source>
        <dbReference type="SAM" id="Phobius"/>
    </source>
</evidence>
<dbReference type="InterPro" id="IPR029062">
    <property type="entry name" value="Class_I_gatase-like"/>
</dbReference>
<keyword evidence="5" id="KW-1185">Reference proteome</keyword>
<evidence type="ECO:0000313" key="4">
    <source>
        <dbReference type="EMBL" id="MES0874986.1"/>
    </source>
</evidence>
<evidence type="ECO:0000259" key="3">
    <source>
        <dbReference type="Pfam" id="PF23357"/>
    </source>
</evidence>
<name>A0ABV2ACM2_9GAMM</name>
<feature type="domain" description="ABC-type uncharacterised transport system" evidence="2">
    <location>
        <begin position="149"/>
        <end position="405"/>
    </location>
</feature>
<sequence>MNKKQILWQQLGNGVLVAAVIVLLGFVSVRFKAELDWTANKRNTLTDASVQLLDSLTGPVTFYVFAPSGADTRRAVEQDLGKYLREKKDIRIEYVDPSVSPQKVREFNINFIGEVVVEYQGRRENLRATTEQSITTALQRLSYSGEQFVVFLEGHGERAITGQGPASYARFAQALRDKGLKVQSLNLVQNPAIPDNTSVLVIASPTAKLFDGEVELIREYVKNGGNLLWLADPDFPAGIEPLAQDLGIEWQNGYAILPEYQLLGTGHPGFFAAIGYPPNPVTRGLDLVTLFPLVRSIAGSGAEGWTLQPMLKTSDAAWLETGNIEAGTVALDEGDIRGPLNIGVTLTRSYTPPAPDKTAGEAADAAASDAAAKAKPEAARPQRVVLVGDADFLADAYIGELGNQQLGLNIVQWLASRDAQLNIDVKAAPDTMLYLPGWATMTISVIFVLLLPLSLLGFGVARWAVRRRR</sequence>
<evidence type="ECO:0000313" key="5">
    <source>
        <dbReference type="Proteomes" id="UP001465331"/>
    </source>
</evidence>
<comment type="caution">
    <text evidence="4">The sequence shown here is derived from an EMBL/GenBank/DDBJ whole genome shotgun (WGS) entry which is preliminary data.</text>
</comment>
<evidence type="ECO:0000259" key="2">
    <source>
        <dbReference type="Pfam" id="PF09822"/>
    </source>
</evidence>